<feature type="transmembrane region" description="Helical" evidence="3">
    <location>
        <begin position="9"/>
        <end position="28"/>
    </location>
</feature>
<keyword evidence="7" id="KW-1185">Reference proteome</keyword>
<dbReference type="Proteomes" id="UP000286907">
    <property type="component" value="Chromosome"/>
</dbReference>
<evidence type="ECO:0000313" key="8">
    <source>
        <dbReference type="Proteomes" id="UP001167919"/>
    </source>
</evidence>
<dbReference type="Gene3D" id="2.10.109.10">
    <property type="entry name" value="Umud Fragment, subunit A"/>
    <property type="match status" value="1"/>
</dbReference>
<dbReference type="GO" id="GO:0006465">
    <property type="term" value="P:signal peptide processing"/>
    <property type="evidence" value="ECO:0007669"/>
    <property type="project" value="InterPro"/>
</dbReference>
<dbReference type="EC" id="3.4.21.89" evidence="3"/>
<dbReference type="RefSeq" id="WP_128685972.1">
    <property type="nucleotide sequence ID" value="NZ_CP029684.2"/>
</dbReference>
<dbReference type="PANTHER" id="PTHR43390">
    <property type="entry name" value="SIGNAL PEPTIDASE I"/>
    <property type="match status" value="1"/>
</dbReference>
<dbReference type="PRINTS" id="PR00727">
    <property type="entry name" value="LEADERPTASE"/>
</dbReference>
<evidence type="ECO:0000256" key="1">
    <source>
        <dbReference type="ARBA" id="ARBA00004401"/>
    </source>
</evidence>
<reference evidence="6" key="3">
    <citation type="submission" date="2020-01" db="EMBL/GenBank/DDBJ databases">
        <authorList>
            <person name="Cousin F.J."/>
            <person name="Le Guellec R."/>
            <person name="Cretenet M."/>
        </authorList>
    </citation>
    <scope>NUCLEOTIDE SEQUENCE</scope>
    <source>
        <strain evidence="6">UCMA 15228</strain>
    </source>
</reference>
<name>A0AAJ1VNP9_9LACO</name>
<keyword evidence="3" id="KW-0645">Protease</keyword>
<dbReference type="AlphaFoldDB" id="A0AAJ1VNP9"/>
<dbReference type="SUPFAM" id="SSF51306">
    <property type="entry name" value="LexA/Signal peptidase"/>
    <property type="match status" value="1"/>
</dbReference>
<evidence type="ECO:0000313" key="5">
    <source>
        <dbReference type="EMBL" id="MDN6900054.1"/>
    </source>
</evidence>
<dbReference type="EMBL" id="SDWY01000002">
    <property type="protein sequence ID" value="MDN6900054.1"/>
    <property type="molecule type" value="Genomic_DNA"/>
</dbReference>
<reference evidence="6 7" key="1">
    <citation type="journal article" date="2019" name="Syst. Appl. Microbiol.">
        <title>Oenococcus sicerae sp. nov., isolated from French cider.</title>
        <authorList>
            <person name="Cousin F.J."/>
            <person name="Le Guellec R."/>
            <person name="Chagnot C."/>
            <person name="Goux D."/>
            <person name="Dalmasso M."/>
            <person name="Laplace J.M."/>
            <person name="Cretenet M."/>
        </authorList>
    </citation>
    <scope>NUCLEOTIDE SEQUENCE [LARGE SCALE GENOMIC DNA]</scope>
    <source>
        <strain evidence="6 7">UCMA 15228</strain>
    </source>
</reference>
<comment type="catalytic activity">
    <reaction evidence="3">
        <text>Cleavage of hydrophobic, N-terminal signal or leader sequences from secreted and periplasmic proteins.</text>
        <dbReference type="EC" id="3.4.21.89"/>
    </reaction>
</comment>
<dbReference type="GO" id="GO:0009003">
    <property type="term" value="F:signal peptidase activity"/>
    <property type="evidence" value="ECO:0007669"/>
    <property type="project" value="UniProtKB-EC"/>
</dbReference>
<dbReference type="GO" id="GO:0004252">
    <property type="term" value="F:serine-type endopeptidase activity"/>
    <property type="evidence" value="ECO:0007669"/>
    <property type="project" value="InterPro"/>
</dbReference>
<keyword evidence="3" id="KW-1133">Transmembrane helix</keyword>
<dbReference type="InterPro" id="IPR036286">
    <property type="entry name" value="LexA/Signal_pep-like_sf"/>
</dbReference>
<protein>
    <recommendedName>
        <fullName evidence="3">Signal peptidase I</fullName>
        <ecNumber evidence="3">3.4.21.89</ecNumber>
    </recommendedName>
</protein>
<keyword evidence="3 5" id="KW-0378">Hydrolase</keyword>
<reference evidence="5" key="2">
    <citation type="submission" date="2019-01" db="EMBL/GenBank/DDBJ databases">
        <title>Oenococcus sicerae UCMA17102.</title>
        <authorList>
            <person name="Cousin F.J."/>
            <person name="Le Guellec R."/>
            <person name="Cretenet M."/>
        </authorList>
    </citation>
    <scope>NUCLEOTIDE SEQUENCE</scope>
    <source>
        <strain evidence="5">UCMA17102</strain>
    </source>
</reference>
<dbReference type="Pfam" id="PF10502">
    <property type="entry name" value="Peptidase_S26"/>
    <property type="match status" value="1"/>
</dbReference>
<evidence type="ECO:0000256" key="3">
    <source>
        <dbReference type="RuleBase" id="RU362042"/>
    </source>
</evidence>
<dbReference type="InterPro" id="IPR000223">
    <property type="entry name" value="Pept_S26A_signal_pept_1"/>
</dbReference>
<feature type="domain" description="Peptidase S26" evidence="4">
    <location>
        <begin position="14"/>
        <end position="187"/>
    </location>
</feature>
<dbReference type="GO" id="GO:0005886">
    <property type="term" value="C:plasma membrane"/>
    <property type="evidence" value="ECO:0007669"/>
    <property type="project" value="UniProtKB-SubCell"/>
</dbReference>
<evidence type="ECO:0000313" key="7">
    <source>
        <dbReference type="Proteomes" id="UP000286907"/>
    </source>
</evidence>
<evidence type="ECO:0000259" key="4">
    <source>
        <dbReference type="Pfam" id="PF10502"/>
    </source>
</evidence>
<sequence length="208" mass="23290">MTNHKHLKYFIKVWLIPAIIGILIAVFLRSNYFSFVRITGVSMEPNLVNNQITLLKKKARVSRGTVIVFKAARSQSANTGLDSLALRVIGLPGDKISFLRGHLLVNGKQVNESFLTASEKAATSMSVDSGWSLNSLSLNSNWPKNQRNIKRVAKGTYFVLADNRLDPIDSRQYGLVKKTDVRGVLSVFPWAGKKIVKNVNHTSENFYR</sequence>
<keyword evidence="3" id="KW-0812">Transmembrane</keyword>
<dbReference type="PANTHER" id="PTHR43390:SF1">
    <property type="entry name" value="CHLOROPLAST PROCESSING PEPTIDASE"/>
    <property type="match status" value="1"/>
</dbReference>
<dbReference type="CDD" id="cd06530">
    <property type="entry name" value="S26_SPase_I"/>
    <property type="match status" value="1"/>
</dbReference>
<evidence type="ECO:0000256" key="2">
    <source>
        <dbReference type="ARBA" id="ARBA00009370"/>
    </source>
</evidence>
<gene>
    <name evidence="5" type="primary">lepB</name>
    <name evidence="6" type="ORF">DLJ48_03570</name>
    <name evidence="5" type="ORF">EVC35_03405</name>
</gene>
<proteinExistence type="inferred from homology"/>
<comment type="subcellular location">
    <subcellularLocation>
        <location evidence="1">Cell membrane</location>
        <topology evidence="1">Single-pass type II membrane protein</topology>
    </subcellularLocation>
    <subcellularLocation>
        <location evidence="3">Membrane</location>
        <topology evidence="3">Single-pass type II membrane protein</topology>
    </subcellularLocation>
</comment>
<dbReference type="EMBL" id="CP029684">
    <property type="protein sequence ID" value="QAS69663.1"/>
    <property type="molecule type" value="Genomic_DNA"/>
</dbReference>
<organism evidence="5 8">
    <name type="scientific">Oenococcus sicerae</name>
    <dbReference type="NCBI Taxonomy" id="2203724"/>
    <lineage>
        <taxon>Bacteria</taxon>
        <taxon>Bacillati</taxon>
        <taxon>Bacillota</taxon>
        <taxon>Bacilli</taxon>
        <taxon>Lactobacillales</taxon>
        <taxon>Lactobacillaceae</taxon>
        <taxon>Oenococcus</taxon>
    </lineage>
</organism>
<dbReference type="NCBIfam" id="TIGR02227">
    <property type="entry name" value="sigpep_I_bact"/>
    <property type="match status" value="1"/>
</dbReference>
<keyword evidence="3" id="KW-0472">Membrane</keyword>
<dbReference type="Proteomes" id="UP001167919">
    <property type="component" value="Unassembled WGS sequence"/>
</dbReference>
<evidence type="ECO:0000313" key="6">
    <source>
        <dbReference type="EMBL" id="QAS69663.1"/>
    </source>
</evidence>
<accession>A0AAJ1VNP9</accession>
<comment type="similarity">
    <text evidence="2 3">Belongs to the peptidase S26 family.</text>
</comment>
<dbReference type="InterPro" id="IPR019533">
    <property type="entry name" value="Peptidase_S26"/>
</dbReference>
<dbReference type="CDD" id="cd06462">
    <property type="entry name" value="Peptidase_S24_S26"/>
    <property type="match status" value="1"/>
</dbReference>